<dbReference type="Pfam" id="PF11162">
    <property type="entry name" value="DUF2946"/>
    <property type="match status" value="1"/>
</dbReference>
<proteinExistence type="predicted"/>
<accession>A0ABY2Q254</accession>
<protein>
    <submittedName>
        <fullName evidence="2">DUF2946 domain-containing protein</fullName>
    </submittedName>
</protein>
<reference evidence="2 3" key="1">
    <citation type="submission" date="2019-04" db="EMBL/GenBank/DDBJ databases">
        <title>Mesorhizobium composti sp. nov., isolated from compost.</title>
        <authorList>
            <person name="Lin S.-Y."/>
            <person name="Hameed A."/>
            <person name="Hsieh Y.-T."/>
            <person name="Young C.-C."/>
        </authorList>
    </citation>
    <scope>NUCLEOTIDE SEQUENCE [LARGE SCALE GENOMIC DNA]</scope>
    <source>
        <strain evidence="2 3">CC-YTH430</strain>
    </source>
</reference>
<evidence type="ECO:0000256" key="1">
    <source>
        <dbReference type="SAM" id="SignalP"/>
    </source>
</evidence>
<evidence type="ECO:0000313" key="2">
    <source>
        <dbReference type="EMBL" id="THF54981.1"/>
    </source>
</evidence>
<sequence length="117" mass="11957">MTVAFVAAYVLVLQSLLATFALGADSAAAQLDAFGNVICTHAGAAEQPSGDPQNHQPSCCTLGCALSSLGLGAPPDTAVALETAFAETAVVTPATVERPLFSRHRWQANPRAPPLLA</sequence>
<keyword evidence="3" id="KW-1185">Reference proteome</keyword>
<gene>
    <name evidence="2" type="ORF">E6C48_20160</name>
</gene>
<keyword evidence="1" id="KW-0732">Signal</keyword>
<evidence type="ECO:0000313" key="3">
    <source>
        <dbReference type="Proteomes" id="UP000306441"/>
    </source>
</evidence>
<dbReference type="EMBL" id="SSNY01000014">
    <property type="protein sequence ID" value="THF54981.1"/>
    <property type="molecule type" value="Genomic_DNA"/>
</dbReference>
<feature type="chain" id="PRO_5047507948" evidence="1">
    <location>
        <begin position="24"/>
        <end position="117"/>
    </location>
</feature>
<organism evidence="2 3">
    <name type="scientific">Ollibium composti</name>
    <dbReference type="NCBI Taxonomy" id="2675109"/>
    <lineage>
        <taxon>Bacteria</taxon>
        <taxon>Pseudomonadati</taxon>
        <taxon>Pseudomonadota</taxon>
        <taxon>Alphaproteobacteria</taxon>
        <taxon>Hyphomicrobiales</taxon>
        <taxon>Phyllobacteriaceae</taxon>
        <taxon>Ollibium</taxon>
    </lineage>
</organism>
<comment type="caution">
    <text evidence="2">The sequence shown here is derived from an EMBL/GenBank/DDBJ whole genome shotgun (WGS) entry which is preliminary data.</text>
</comment>
<dbReference type="Proteomes" id="UP000306441">
    <property type="component" value="Unassembled WGS sequence"/>
</dbReference>
<feature type="signal peptide" evidence="1">
    <location>
        <begin position="1"/>
        <end position="23"/>
    </location>
</feature>
<name>A0ABY2Q254_9HYPH</name>
<dbReference type="InterPro" id="IPR021333">
    <property type="entry name" value="DUF2946"/>
</dbReference>